<comment type="caution">
    <text evidence="2">The sequence shown here is derived from an EMBL/GenBank/DDBJ whole genome shotgun (WGS) entry which is preliminary data.</text>
</comment>
<reference evidence="2 3" key="1">
    <citation type="submission" date="2016-03" db="EMBL/GenBank/DDBJ databases">
        <title>Draft Genome Assembly of Pseudomonas putida strain CBF10-2.</title>
        <authorList>
            <person name="Iyer R.S."/>
            <person name="Damania A."/>
        </authorList>
    </citation>
    <scope>NUCLEOTIDE SEQUENCE [LARGE SCALE GENOMIC DNA]</scope>
    <source>
        <strain evidence="2 3">CBF10-2</strain>
    </source>
</reference>
<sequence>MTNEGVREGEEQSDTNTDHGYGVEQTGNDEHLDLQHWNHLWLASSAFQELAAQQAETNGGTQSTQADQQSNSDSGKTNYSFHLSSRLLRRIG</sequence>
<accession>A0A177SRL7</accession>
<feature type="compositionally biased region" description="Basic and acidic residues" evidence="1">
    <location>
        <begin position="1"/>
        <end position="10"/>
    </location>
</feature>
<feature type="region of interest" description="Disordered" evidence="1">
    <location>
        <begin position="1"/>
        <end position="30"/>
    </location>
</feature>
<dbReference type="AlphaFoldDB" id="A0A177SRL7"/>
<dbReference type="Proteomes" id="UP000077752">
    <property type="component" value="Unassembled WGS sequence"/>
</dbReference>
<proteinExistence type="predicted"/>
<organism evidence="2 3">
    <name type="scientific">Pseudomonas putida</name>
    <name type="common">Arthrobacter siderocapsulatus</name>
    <dbReference type="NCBI Taxonomy" id="303"/>
    <lineage>
        <taxon>Bacteria</taxon>
        <taxon>Pseudomonadati</taxon>
        <taxon>Pseudomonadota</taxon>
        <taxon>Gammaproteobacteria</taxon>
        <taxon>Pseudomonadales</taxon>
        <taxon>Pseudomonadaceae</taxon>
        <taxon>Pseudomonas</taxon>
    </lineage>
</organism>
<gene>
    <name evidence="2" type="ORF">AYO28_12820</name>
</gene>
<evidence type="ECO:0000256" key="1">
    <source>
        <dbReference type="SAM" id="MobiDB-lite"/>
    </source>
</evidence>
<feature type="compositionally biased region" description="Polar residues" evidence="1">
    <location>
        <begin position="54"/>
        <end position="83"/>
    </location>
</feature>
<feature type="region of interest" description="Disordered" evidence="1">
    <location>
        <begin position="52"/>
        <end position="92"/>
    </location>
</feature>
<protein>
    <submittedName>
        <fullName evidence="2">Uncharacterized protein</fullName>
    </submittedName>
</protein>
<dbReference type="EMBL" id="LUCV01000010">
    <property type="protein sequence ID" value="OAI93617.1"/>
    <property type="molecule type" value="Genomic_DNA"/>
</dbReference>
<name>A0A177SRL7_PSEPU</name>
<evidence type="ECO:0000313" key="2">
    <source>
        <dbReference type="EMBL" id="OAI93617.1"/>
    </source>
</evidence>
<evidence type="ECO:0000313" key="3">
    <source>
        <dbReference type="Proteomes" id="UP000077752"/>
    </source>
</evidence>